<keyword evidence="2" id="KW-1277">Toxin-antitoxin system</keyword>
<keyword evidence="7" id="KW-0346">Stress response</keyword>
<dbReference type="EMBL" id="QUZK01000036">
    <property type="protein sequence ID" value="RFF30360.1"/>
    <property type="molecule type" value="Genomic_DNA"/>
</dbReference>
<protein>
    <submittedName>
        <fullName evidence="8">Type II toxin-antitoxin system HicA family toxin</fullName>
    </submittedName>
</protein>
<evidence type="ECO:0000256" key="6">
    <source>
        <dbReference type="ARBA" id="ARBA00022884"/>
    </source>
</evidence>
<comment type="similarity">
    <text evidence="1">Belongs to the HicA mRNA interferase family.</text>
</comment>
<evidence type="ECO:0000256" key="5">
    <source>
        <dbReference type="ARBA" id="ARBA00022801"/>
    </source>
</evidence>
<evidence type="ECO:0000256" key="4">
    <source>
        <dbReference type="ARBA" id="ARBA00022759"/>
    </source>
</evidence>
<dbReference type="Pfam" id="PF07927">
    <property type="entry name" value="HicA_toxin"/>
    <property type="match status" value="1"/>
</dbReference>
<evidence type="ECO:0000313" key="9">
    <source>
        <dbReference type="Proteomes" id="UP000260351"/>
    </source>
</evidence>
<organism evidence="8 9">
    <name type="scientific">Wenzhouxiangella sediminis</name>
    <dbReference type="NCBI Taxonomy" id="1792836"/>
    <lineage>
        <taxon>Bacteria</taxon>
        <taxon>Pseudomonadati</taxon>
        <taxon>Pseudomonadota</taxon>
        <taxon>Gammaproteobacteria</taxon>
        <taxon>Chromatiales</taxon>
        <taxon>Wenzhouxiangellaceae</taxon>
        <taxon>Wenzhouxiangella</taxon>
    </lineage>
</organism>
<dbReference type="GO" id="GO:0004519">
    <property type="term" value="F:endonuclease activity"/>
    <property type="evidence" value="ECO:0007669"/>
    <property type="project" value="UniProtKB-KW"/>
</dbReference>
<keyword evidence="3" id="KW-0540">Nuclease</keyword>
<dbReference type="AlphaFoldDB" id="A0A3E1K8L1"/>
<dbReference type="InterPro" id="IPR038570">
    <property type="entry name" value="HicA_sf"/>
</dbReference>
<comment type="caution">
    <text evidence="8">The sequence shown here is derived from an EMBL/GenBank/DDBJ whole genome shotgun (WGS) entry which is preliminary data.</text>
</comment>
<evidence type="ECO:0000313" key="8">
    <source>
        <dbReference type="EMBL" id="RFF30360.1"/>
    </source>
</evidence>
<dbReference type="SUPFAM" id="SSF54786">
    <property type="entry name" value="YcfA/nrd intein domain"/>
    <property type="match status" value="1"/>
</dbReference>
<sequence length="86" mass="9802">MGKYAKLREKILSGASDANVNFDELCRFLKRMGFSERIKGSHHIFSHDGIPDILNLQPKGGKAKPYQVKQIRRVLTHSPLRNLDVD</sequence>
<evidence type="ECO:0000256" key="7">
    <source>
        <dbReference type="ARBA" id="ARBA00023016"/>
    </source>
</evidence>
<reference evidence="8 9" key="1">
    <citation type="submission" date="2018-08" db="EMBL/GenBank/DDBJ databases">
        <title>Wenzhouxiangella salilacus sp. nov., a novel bacterium isolated from a saline lake in Xinjiang Province, China.</title>
        <authorList>
            <person name="Han S."/>
        </authorList>
    </citation>
    <scope>NUCLEOTIDE SEQUENCE [LARGE SCALE GENOMIC DNA]</scope>
    <source>
        <strain evidence="8 9">XDB06</strain>
    </source>
</reference>
<dbReference type="OrthoDB" id="308644at2"/>
<dbReference type="GO" id="GO:0016787">
    <property type="term" value="F:hydrolase activity"/>
    <property type="evidence" value="ECO:0007669"/>
    <property type="project" value="UniProtKB-KW"/>
</dbReference>
<evidence type="ECO:0000256" key="1">
    <source>
        <dbReference type="ARBA" id="ARBA00006620"/>
    </source>
</evidence>
<dbReference type="GO" id="GO:0003729">
    <property type="term" value="F:mRNA binding"/>
    <property type="evidence" value="ECO:0007669"/>
    <property type="project" value="InterPro"/>
</dbReference>
<evidence type="ECO:0000256" key="2">
    <source>
        <dbReference type="ARBA" id="ARBA00022649"/>
    </source>
</evidence>
<keyword evidence="9" id="KW-1185">Reference proteome</keyword>
<dbReference type="Gene3D" id="3.30.920.30">
    <property type="entry name" value="Hypothetical protein"/>
    <property type="match status" value="1"/>
</dbReference>
<dbReference type="RefSeq" id="WP_116650727.1">
    <property type="nucleotide sequence ID" value="NZ_QUZK01000036.1"/>
</dbReference>
<keyword evidence="6" id="KW-0694">RNA-binding</keyword>
<evidence type="ECO:0000256" key="3">
    <source>
        <dbReference type="ARBA" id="ARBA00022722"/>
    </source>
</evidence>
<proteinExistence type="inferred from homology"/>
<keyword evidence="5" id="KW-0378">Hydrolase</keyword>
<dbReference type="Proteomes" id="UP000260351">
    <property type="component" value="Unassembled WGS sequence"/>
</dbReference>
<gene>
    <name evidence="8" type="ORF">DZC52_08585</name>
</gene>
<dbReference type="InterPro" id="IPR012933">
    <property type="entry name" value="HicA_mRNA_interferase"/>
</dbReference>
<name>A0A3E1K8L1_9GAMM</name>
<accession>A0A3E1K8L1</accession>
<keyword evidence="4" id="KW-0255">Endonuclease</keyword>